<evidence type="ECO:0000313" key="1">
    <source>
        <dbReference type="EMBL" id="MCW4472214.1"/>
    </source>
</evidence>
<dbReference type="Proteomes" id="UP001209922">
    <property type="component" value="Unassembled WGS sequence"/>
</dbReference>
<organism evidence="1 2">
    <name type="scientific">Xanthomonas chitinilytica</name>
    <dbReference type="NCBI Taxonomy" id="2989819"/>
    <lineage>
        <taxon>Bacteria</taxon>
        <taxon>Pseudomonadati</taxon>
        <taxon>Pseudomonadota</taxon>
        <taxon>Gammaproteobacteria</taxon>
        <taxon>Lysobacterales</taxon>
        <taxon>Lysobacteraceae</taxon>
        <taxon>Xanthomonas</taxon>
    </lineage>
</organism>
<dbReference type="InterPro" id="IPR021109">
    <property type="entry name" value="Peptidase_aspartic_dom_sf"/>
</dbReference>
<evidence type="ECO:0008006" key="3">
    <source>
        <dbReference type="Google" id="ProtNLM"/>
    </source>
</evidence>
<name>A0ABT3JUP2_9XANT</name>
<dbReference type="EMBL" id="JAPCHY010000004">
    <property type="protein sequence ID" value="MCW4472214.1"/>
    <property type="molecule type" value="Genomic_DNA"/>
</dbReference>
<protein>
    <recommendedName>
        <fullName evidence="3">Aspartyl protease</fullName>
    </recommendedName>
</protein>
<comment type="caution">
    <text evidence="1">The sequence shown here is derived from an EMBL/GenBank/DDBJ whole genome shotgun (WGS) entry which is preliminary data.</text>
</comment>
<reference evidence="1 2" key="1">
    <citation type="submission" date="2022-10" db="EMBL/GenBank/DDBJ databases">
        <title>Xanthomonas sp. H13-6.</title>
        <authorList>
            <person name="Liu X."/>
            <person name="Deng Z."/>
            <person name="Jiang Y."/>
            <person name="Yu T."/>
            <person name="Ai J."/>
        </authorList>
    </citation>
    <scope>NUCLEOTIDE SEQUENCE [LARGE SCALE GENOMIC DNA]</scope>
    <source>
        <strain evidence="1 2">H13-6</strain>
    </source>
</reference>
<sequence length="358" mass="38239">MTLAGARINIGPSHQETDMPLHFPRALFAIVAACTFATAAAAELPARFESGLVYLQVPGEAGDLLLYTDTGGGMFLRQAAVERLRLHTDDAPAGLVEELGPDTRTTPWPELLTAAGIPAPLQADTSLLVMPTGAAGELPGTRDDDGMLGQAWFGSRVWTWDYPGKRLRLEPAGWQAPADAVRVPLQFRTDARGARENSFPRITATIDGHPVPLLLDTGAMTVLAPAALAALDDGLPAQRATSMISDALFRAWRQAHPEWRVIEKAQAGTGSAMIEVPSLELAGQRIGPVWFTHRPDANFHRFMSGMMAARVEGALGGNALGHFVMTVDYPAAAAWFRCVAQCVDAPASADASRSGRDR</sequence>
<gene>
    <name evidence="1" type="ORF">OK345_06830</name>
</gene>
<dbReference type="Gene3D" id="2.40.70.10">
    <property type="entry name" value="Acid Proteases"/>
    <property type="match status" value="1"/>
</dbReference>
<keyword evidence="2" id="KW-1185">Reference proteome</keyword>
<proteinExistence type="predicted"/>
<dbReference type="RefSeq" id="WP_265127170.1">
    <property type="nucleotide sequence ID" value="NZ_JAPCHY010000004.1"/>
</dbReference>
<accession>A0ABT3JUP2</accession>
<evidence type="ECO:0000313" key="2">
    <source>
        <dbReference type="Proteomes" id="UP001209922"/>
    </source>
</evidence>